<keyword evidence="3" id="KW-0813">Transport</keyword>
<gene>
    <name evidence="6" type="ORF">MARA_35060</name>
</gene>
<proteinExistence type="inferred from homology"/>
<keyword evidence="4" id="KW-0732">Signal</keyword>
<dbReference type="GO" id="GO:1901678">
    <property type="term" value="P:iron coordination entity transport"/>
    <property type="evidence" value="ECO:0007669"/>
    <property type="project" value="UniProtKB-ARBA"/>
</dbReference>
<dbReference type="SUPFAM" id="SSF53807">
    <property type="entry name" value="Helical backbone' metal receptor"/>
    <property type="match status" value="1"/>
</dbReference>
<dbReference type="InterPro" id="IPR051313">
    <property type="entry name" value="Bact_iron-sidero_bind"/>
</dbReference>
<accession>A0A7I7RZG9</accession>
<dbReference type="Gene3D" id="3.40.50.1980">
    <property type="entry name" value="Nitrogenase molybdenum iron protein domain"/>
    <property type="match status" value="2"/>
</dbReference>
<evidence type="ECO:0000313" key="6">
    <source>
        <dbReference type="EMBL" id="BBY50038.1"/>
    </source>
</evidence>
<dbReference type="PANTHER" id="PTHR30532:SF24">
    <property type="entry name" value="FERRIC ENTEROBACTIN-BINDING PERIPLASMIC PROTEIN FEPB"/>
    <property type="match status" value="1"/>
</dbReference>
<comment type="subcellular location">
    <subcellularLocation>
        <location evidence="1">Cell envelope</location>
    </subcellularLocation>
</comment>
<comment type="similarity">
    <text evidence="2">Belongs to the bacterial solute-binding protein 8 family.</text>
</comment>
<feature type="domain" description="Fe/B12 periplasmic-binding" evidence="5">
    <location>
        <begin position="44"/>
        <end position="313"/>
    </location>
</feature>
<organism evidence="6 7">
    <name type="scientific">Mycolicibacterium arabiense</name>
    <dbReference type="NCBI Taxonomy" id="1286181"/>
    <lineage>
        <taxon>Bacteria</taxon>
        <taxon>Bacillati</taxon>
        <taxon>Actinomycetota</taxon>
        <taxon>Actinomycetes</taxon>
        <taxon>Mycobacteriales</taxon>
        <taxon>Mycobacteriaceae</taxon>
        <taxon>Mycolicibacterium</taxon>
    </lineage>
</organism>
<dbReference type="InterPro" id="IPR002491">
    <property type="entry name" value="ABC_transptr_periplasmic_BD"/>
</dbReference>
<evidence type="ECO:0000256" key="3">
    <source>
        <dbReference type="ARBA" id="ARBA00022448"/>
    </source>
</evidence>
<dbReference type="GO" id="GO:0030288">
    <property type="term" value="C:outer membrane-bounded periplasmic space"/>
    <property type="evidence" value="ECO:0007669"/>
    <property type="project" value="TreeGrafter"/>
</dbReference>
<evidence type="ECO:0000313" key="7">
    <source>
        <dbReference type="Proteomes" id="UP000467428"/>
    </source>
</evidence>
<dbReference type="Pfam" id="PF01497">
    <property type="entry name" value="Peripla_BP_2"/>
    <property type="match status" value="1"/>
</dbReference>
<name>A0A7I7RZG9_9MYCO</name>
<keyword evidence="7" id="KW-1185">Reference proteome</keyword>
<dbReference type="PROSITE" id="PS50983">
    <property type="entry name" value="FE_B12_PBP"/>
    <property type="match status" value="1"/>
</dbReference>
<evidence type="ECO:0000256" key="2">
    <source>
        <dbReference type="ARBA" id="ARBA00008814"/>
    </source>
</evidence>
<reference evidence="6 7" key="1">
    <citation type="journal article" date="2019" name="Emerg. Microbes Infect.">
        <title>Comprehensive subspecies identification of 175 nontuberculous mycobacteria species based on 7547 genomic profiles.</title>
        <authorList>
            <person name="Matsumoto Y."/>
            <person name="Kinjo T."/>
            <person name="Motooka D."/>
            <person name="Nabeya D."/>
            <person name="Jung N."/>
            <person name="Uechi K."/>
            <person name="Horii T."/>
            <person name="Iida T."/>
            <person name="Fujita J."/>
            <person name="Nakamura S."/>
        </authorList>
    </citation>
    <scope>NUCLEOTIDE SEQUENCE [LARGE SCALE GENOMIC DNA]</scope>
    <source>
        <strain evidence="6 7">JCM 18538</strain>
    </source>
</reference>
<evidence type="ECO:0000256" key="1">
    <source>
        <dbReference type="ARBA" id="ARBA00004196"/>
    </source>
</evidence>
<dbReference type="PANTHER" id="PTHR30532">
    <property type="entry name" value="IRON III DICITRATE-BINDING PERIPLASMIC PROTEIN"/>
    <property type="match status" value="1"/>
</dbReference>
<evidence type="ECO:0000256" key="4">
    <source>
        <dbReference type="ARBA" id="ARBA00022729"/>
    </source>
</evidence>
<protein>
    <submittedName>
        <fullName evidence="6">Iron ABC transporter substrate-binding protein</fullName>
    </submittedName>
</protein>
<dbReference type="KEGG" id="marz:MARA_35060"/>
<evidence type="ECO:0000259" key="5">
    <source>
        <dbReference type="PROSITE" id="PS50983"/>
    </source>
</evidence>
<dbReference type="AlphaFoldDB" id="A0A7I7RZG9"/>
<dbReference type="Proteomes" id="UP000467428">
    <property type="component" value="Chromosome"/>
</dbReference>
<geneLocation type="plasmid" evidence="7">
    <name>pjcm18538 dna</name>
</geneLocation>
<sequence>MSAGAAALLATGCGSDEPGAVAEDGSVTVTHVFGETRIPGPPQRVVSAGLTEQDDLLALGVVPIAVTEWFGGEPFATWPWSRPRLGPAQPVVLNLADGIQVDQIAALKPDLIIAINAGLDADTYARLSGIAPTIAQSGAPFFEPWRDQANAIGQSVFKAPDMSGLISGLEGRFTQAGKDNPSLADKKVYVVGGTFSKDRAVVTPAGPRTDYLTQMGLVVPDGVAEYVVGGSALIPRDRMVSVLDEADVLIWTTENDAETAALLADPTFAELEATRTNRNVLTDRELAGAIAFGTVPSYGLVADRLPPMLAKVLG</sequence>
<dbReference type="EMBL" id="AP022593">
    <property type="protein sequence ID" value="BBY50038.1"/>
    <property type="molecule type" value="Genomic_DNA"/>
</dbReference>